<dbReference type="Proteomes" id="UP000339249">
    <property type="component" value="Unassembled WGS sequence"/>
</dbReference>
<organism evidence="1 2">
    <name type="scientific">Raoultella terrigena</name>
    <name type="common">Klebsiella terrigena</name>
    <dbReference type="NCBI Taxonomy" id="577"/>
    <lineage>
        <taxon>Bacteria</taxon>
        <taxon>Pseudomonadati</taxon>
        <taxon>Pseudomonadota</taxon>
        <taxon>Gammaproteobacteria</taxon>
        <taxon>Enterobacterales</taxon>
        <taxon>Enterobacteriaceae</taxon>
        <taxon>Klebsiella/Raoultella group</taxon>
        <taxon>Raoultella</taxon>
    </lineage>
</organism>
<name>A0A4V6J170_RAOTE</name>
<reference evidence="1 2" key="1">
    <citation type="submission" date="2019-04" db="EMBL/GenBank/DDBJ databases">
        <authorList>
            <consortium name="Pathogen Informatics"/>
        </authorList>
    </citation>
    <scope>NUCLEOTIDE SEQUENCE [LARGE SCALE GENOMIC DNA]</scope>
    <source>
        <strain evidence="1 2">NCTC9185</strain>
    </source>
</reference>
<dbReference type="AlphaFoldDB" id="A0A4V6J170"/>
<dbReference type="EMBL" id="CABDVU010000001">
    <property type="protein sequence ID" value="VTN08614.1"/>
    <property type="molecule type" value="Genomic_DNA"/>
</dbReference>
<evidence type="ECO:0000313" key="1">
    <source>
        <dbReference type="EMBL" id="VTN08614.1"/>
    </source>
</evidence>
<evidence type="ECO:0000313" key="2">
    <source>
        <dbReference type="Proteomes" id="UP000339249"/>
    </source>
</evidence>
<proteinExistence type="predicted"/>
<sequence>MGITGPKWLRFLAQNPGYSPGKIEHHADSTRLILTLYEMFMETVWRQIMSGFFLDYCVYAGLSCQEYSC</sequence>
<accession>A0A4V6J170</accession>
<gene>
    <name evidence="1" type="ORF">NCTC9185_00492</name>
</gene>
<protein>
    <submittedName>
        <fullName evidence="1">Uncharacterized protein</fullName>
    </submittedName>
</protein>